<keyword evidence="2" id="KW-1185">Reference proteome</keyword>
<dbReference type="AlphaFoldDB" id="A0A1X6N3U4"/>
<dbReference type="GeneID" id="36330151"/>
<dbReference type="RefSeq" id="XP_024339906.1">
    <property type="nucleotide sequence ID" value="XM_024485202.1"/>
</dbReference>
<evidence type="ECO:0000313" key="2">
    <source>
        <dbReference type="Proteomes" id="UP000194127"/>
    </source>
</evidence>
<name>A0A1X6N3U4_9APHY</name>
<protein>
    <recommendedName>
        <fullName evidence="3">Cytochrome P450</fullName>
    </recommendedName>
</protein>
<reference evidence="1 2" key="1">
    <citation type="submission" date="2017-04" db="EMBL/GenBank/DDBJ databases">
        <title>Genome Sequence of the Model Brown-Rot Fungus Postia placenta SB12.</title>
        <authorList>
            <consortium name="DOE Joint Genome Institute"/>
            <person name="Gaskell J."/>
            <person name="Kersten P."/>
            <person name="Larrondo L.F."/>
            <person name="Canessa P."/>
            <person name="Martinez D."/>
            <person name="Hibbett D."/>
            <person name="Schmoll M."/>
            <person name="Kubicek C.P."/>
            <person name="Martinez A.T."/>
            <person name="Yadav J."/>
            <person name="Master E."/>
            <person name="Magnuson J.K."/>
            <person name="James T."/>
            <person name="Yaver D."/>
            <person name="Berka R."/>
            <person name="Labutti K."/>
            <person name="Lipzen A."/>
            <person name="Aerts A."/>
            <person name="Barry K."/>
            <person name="Henrissat B."/>
            <person name="Blanchette R."/>
            <person name="Grigoriev I."/>
            <person name="Cullen D."/>
        </authorList>
    </citation>
    <scope>NUCLEOTIDE SEQUENCE [LARGE SCALE GENOMIC DNA]</scope>
    <source>
        <strain evidence="1 2">MAD-698-R-SB12</strain>
    </source>
</reference>
<evidence type="ECO:0000313" key="1">
    <source>
        <dbReference type="EMBL" id="OSX63112.1"/>
    </source>
</evidence>
<dbReference type="InterPro" id="IPR036396">
    <property type="entry name" value="Cyt_P450_sf"/>
</dbReference>
<dbReference type="OrthoDB" id="2800983at2759"/>
<dbReference type="GO" id="GO:0004497">
    <property type="term" value="F:monooxygenase activity"/>
    <property type="evidence" value="ECO:0007669"/>
    <property type="project" value="InterPro"/>
</dbReference>
<dbReference type="GO" id="GO:0020037">
    <property type="term" value="F:heme binding"/>
    <property type="evidence" value="ECO:0007669"/>
    <property type="project" value="InterPro"/>
</dbReference>
<accession>A0A1X6N3U4</accession>
<dbReference type="Proteomes" id="UP000194127">
    <property type="component" value="Unassembled WGS sequence"/>
</dbReference>
<evidence type="ECO:0008006" key="3">
    <source>
        <dbReference type="Google" id="ProtNLM"/>
    </source>
</evidence>
<dbReference type="EMBL" id="KZ110596">
    <property type="protein sequence ID" value="OSX63112.1"/>
    <property type="molecule type" value="Genomic_DNA"/>
</dbReference>
<dbReference type="SUPFAM" id="SSF48264">
    <property type="entry name" value="Cytochrome P450"/>
    <property type="match status" value="1"/>
</dbReference>
<sequence>MLSVLVCLITMVIISSILFPYFNDPYKLRVYPGPSLTKFTSGWASWVISHNRWSETVNLLHHQYGPIVCLSPNNVSIADPSAFAIIYGHSSGALKAPFYDTFANFRSWNLFNTCNRAEHSRKRHVEAHMFAPQSIRELEETAHVHFQVLVRQWDAMCTHAEKAGSGSAEGAVGTVPWKVHDSRVFFNCMLCKGLSLHCIRHLQTRQCLHRSRVAHVGLIGILPAPHLQESCVA</sequence>
<dbReference type="GO" id="GO:0005506">
    <property type="term" value="F:iron ion binding"/>
    <property type="evidence" value="ECO:0007669"/>
    <property type="project" value="InterPro"/>
</dbReference>
<dbReference type="GO" id="GO:0016705">
    <property type="term" value="F:oxidoreductase activity, acting on paired donors, with incorporation or reduction of molecular oxygen"/>
    <property type="evidence" value="ECO:0007669"/>
    <property type="project" value="InterPro"/>
</dbReference>
<organism evidence="1 2">
    <name type="scientific">Postia placenta MAD-698-R-SB12</name>
    <dbReference type="NCBI Taxonomy" id="670580"/>
    <lineage>
        <taxon>Eukaryota</taxon>
        <taxon>Fungi</taxon>
        <taxon>Dikarya</taxon>
        <taxon>Basidiomycota</taxon>
        <taxon>Agaricomycotina</taxon>
        <taxon>Agaricomycetes</taxon>
        <taxon>Polyporales</taxon>
        <taxon>Adustoporiaceae</taxon>
        <taxon>Rhodonia</taxon>
    </lineage>
</organism>
<proteinExistence type="predicted"/>
<gene>
    <name evidence="1" type="ORF">POSPLADRAFT_1140655</name>
</gene>
<dbReference type="STRING" id="670580.A0A1X6N3U4"/>
<dbReference type="Gene3D" id="1.10.630.10">
    <property type="entry name" value="Cytochrome P450"/>
    <property type="match status" value="1"/>
</dbReference>